<protein>
    <submittedName>
        <fullName evidence="2">MarR family protein</fullName>
    </submittedName>
</protein>
<dbReference type="SMART" id="SM00347">
    <property type="entry name" value="HTH_MARR"/>
    <property type="match status" value="1"/>
</dbReference>
<gene>
    <name evidence="2" type="ORF">BG845_00257</name>
</gene>
<dbReference type="InterPro" id="IPR000835">
    <property type="entry name" value="HTH_MarR-typ"/>
</dbReference>
<accession>A0A1Y2N9I4</accession>
<dbReference type="InterPro" id="IPR036390">
    <property type="entry name" value="WH_DNA-bd_sf"/>
</dbReference>
<dbReference type="GO" id="GO:0006950">
    <property type="term" value="P:response to stress"/>
    <property type="evidence" value="ECO:0007669"/>
    <property type="project" value="TreeGrafter"/>
</dbReference>
<dbReference type="Pfam" id="PF12802">
    <property type="entry name" value="MarR_2"/>
    <property type="match status" value="1"/>
</dbReference>
<keyword evidence="3" id="KW-1185">Reference proteome</keyword>
<evidence type="ECO:0000259" key="1">
    <source>
        <dbReference type="SMART" id="SM00347"/>
    </source>
</evidence>
<name>A0A1Y2N9I4_PSEAH</name>
<dbReference type="InterPro" id="IPR036388">
    <property type="entry name" value="WH-like_DNA-bd_sf"/>
</dbReference>
<dbReference type="SUPFAM" id="SSF46785">
    <property type="entry name" value="Winged helix' DNA-binding domain"/>
    <property type="match status" value="1"/>
</dbReference>
<dbReference type="Gene3D" id="1.10.10.10">
    <property type="entry name" value="Winged helix-like DNA-binding domain superfamily/Winged helix DNA-binding domain"/>
    <property type="match status" value="1"/>
</dbReference>
<sequence>MPTSDEQSAMTLVHQLRAVTVELDLLGAEFARKHRLHPTDLRALIHLLDAERAGISATPTWLTEQMALDASSVTALIGRLVKAGHVRRYRDPSDGRRVLLEVDEQAVALGWSFFGPLIKDLVGTLRSFEPADLDAVTRFLAAAVAAIERQRSQRDDRTGEAPRRG</sequence>
<reference evidence="2 3" key="1">
    <citation type="submission" date="2016-09" db="EMBL/GenBank/DDBJ databases">
        <title>Pseudonocardia autotrophica DSM535, a candidate organism with high potential of specific P450 cytochromes.</title>
        <authorList>
            <person name="Grumaz C."/>
            <person name="Vainshtein Y."/>
            <person name="Kirstahler P."/>
            <person name="Sohn K."/>
        </authorList>
    </citation>
    <scope>NUCLEOTIDE SEQUENCE [LARGE SCALE GENOMIC DNA]</scope>
    <source>
        <strain evidence="2 3">DSM 535</strain>
    </source>
</reference>
<comment type="caution">
    <text evidence="2">The sequence shown here is derived from an EMBL/GenBank/DDBJ whole genome shotgun (WGS) entry which is preliminary data.</text>
</comment>
<evidence type="ECO:0000313" key="3">
    <source>
        <dbReference type="Proteomes" id="UP000194360"/>
    </source>
</evidence>
<dbReference type="AlphaFoldDB" id="A0A1Y2N9I4"/>
<dbReference type="RefSeq" id="WP_232021280.1">
    <property type="nucleotide sequence ID" value="NZ_AP018920.1"/>
</dbReference>
<organism evidence="2 3">
    <name type="scientific">Pseudonocardia autotrophica</name>
    <name type="common">Amycolata autotrophica</name>
    <name type="synonym">Nocardia autotrophica</name>
    <dbReference type="NCBI Taxonomy" id="2074"/>
    <lineage>
        <taxon>Bacteria</taxon>
        <taxon>Bacillati</taxon>
        <taxon>Actinomycetota</taxon>
        <taxon>Actinomycetes</taxon>
        <taxon>Pseudonocardiales</taxon>
        <taxon>Pseudonocardiaceae</taxon>
        <taxon>Pseudonocardia</taxon>
    </lineage>
</organism>
<dbReference type="Proteomes" id="UP000194360">
    <property type="component" value="Unassembled WGS sequence"/>
</dbReference>
<proteinExistence type="predicted"/>
<dbReference type="GO" id="GO:0003700">
    <property type="term" value="F:DNA-binding transcription factor activity"/>
    <property type="evidence" value="ECO:0007669"/>
    <property type="project" value="InterPro"/>
</dbReference>
<dbReference type="PANTHER" id="PTHR33164:SF106">
    <property type="entry name" value="TRANSCRIPTIONAL REGULATORY PROTEIN"/>
    <property type="match status" value="1"/>
</dbReference>
<dbReference type="PANTHER" id="PTHR33164">
    <property type="entry name" value="TRANSCRIPTIONAL REGULATOR, MARR FAMILY"/>
    <property type="match status" value="1"/>
</dbReference>
<dbReference type="InterPro" id="IPR039422">
    <property type="entry name" value="MarR/SlyA-like"/>
</dbReference>
<evidence type="ECO:0000313" key="2">
    <source>
        <dbReference type="EMBL" id="OSY44136.1"/>
    </source>
</evidence>
<feature type="domain" description="HTH marR-type" evidence="1">
    <location>
        <begin position="29"/>
        <end position="133"/>
    </location>
</feature>
<dbReference type="EMBL" id="MIGB01000001">
    <property type="protein sequence ID" value="OSY44136.1"/>
    <property type="molecule type" value="Genomic_DNA"/>
</dbReference>
<dbReference type="STRING" id="2074.BG845_00257"/>